<dbReference type="Proteomes" id="UP001196413">
    <property type="component" value="Unassembled WGS sequence"/>
</dbReference>
<evidence type="ECO:0000256" key="1">
    <source>
        <dbReference type="SAM" id="MobiDB-lite"/>
    </source>
</evidence>
<comment type="caution">
    <text evidence="2">The sequence shown here is derived from an EMBL/GenBank/DDBJ whole genome shotgun (WGS) entry which is preliminary data.</text>
</comment>
<accession>A0AAD5MJW4</accession>
<dbReference type="AlphaFoldDB" id="A0AAD5MJW4"/>
<reference evidence="2" key="1">
    <citation type="submission" date="2021-06" db="EMBL/GenBank/DDBJ databases">
        <title>Parelaphostrongylus tenuis whole genome reference sequence.</title>
        <authorList>
            <person name="Garwood T.J."/>
            <person name="Larsen P.A."/>
            <person name="Fountain-Jones N.M."/>
            <person name="Garbe J.R."/>
            <person name="Macchietto M.G."/>
            <person name="Kania S.A."/>
            <person name="Gerhold R.W."/>
            <person name="Richards J.E."/>
            <person name="Wolf T.M."/>
        </authorList>
    </citation>
    <scope>NUCLEOTIDE SEQUENCE</scope>
    <source>
        <strain evidence="2">MNPRO001-30</strain>
        <tissue evidence="2">Meninges</tissue>
    </source>
</reference>
<proteinExistence type="predicted"/>
<gene>
    <name evidence="2" type="ORF">KIN20_018753</name>
</gene>
<name>A0AAD5MJW4_PARTN</name>
<dbReference type="EMBL" id="JAHQIW010003739">
    <property type="protein sequence ID" value="KAJ1359925.1"/>
    <property type="molecule type" value="Genomic_DNA"/>
</dbReference>
<feature type="region of interest" description="Disordered" evidence="1">
    <location>
        <begin position="45"/>
        <end position="82"/>
    </location>
</feature>
<feature type="region of interest" description="Disordered" evidence="1">
    <location>
        <begin position="1"/>
        <end position="23"/>
    </location>
</feature>
<keyword evidence="3" id="KW-1185">Reference proteome</keyword>
<evidence type="ECO:0000313" key="3">
    <source>
        <dbReference type="Proteomes" id="UP001196413"/>
    </source>
</evidence>
<evidence type="ECO:0000313" key="2">
    <source>
        <dbReference type="EMBL" id="KAJ1359925.1"/>
    </source>
</evidence>
<organism evidence="2 3">
    <name type="scientific">Parelaphostrongylus tenuis</name>
    <name type="common">Meningeal worm</name>
    <dbReference type="NCBI Taxonomy" id="148309"/>
    <lineage>
        <taxon>Eukaryota</taxon>
        <taxon>Metazoa</taxon>
        <taxon>Ecdysozoa</taxon>
        <taxon>Nematoda</taxon>
        <taxon>Chromadorea</taxon>
        <taxon>Rhabditida</taxon>
        <taxon>Rhabditina</taxon>
        <taxon>Rhabditomorpha</taxon>
        <taxon>Strongyloidea</taxon>
        <taxon>Metastrongylidae</taxon>
        <taxon>Parelaphostrongylus</taxon>
    </lineage>
</organism>
<feature type="compositionally biased region" description="Basic and acidic residues" evidence="1">
    <location>
        <begin position="45"/>
        <end position="59"/>
    </location>
</feature>
<sequence>MKELHDQQHQKKMLESERSNLKEKLSDIEPEKLVQKNMLLVMLRARETQSVKDEGRGEEQTESASGPQRLSIRAGYANSEIN</sequence>
<protein>
    <submittedName>
        <fullName evidence="2">Uncharacterized protein</fullName>
    </submittedName>
</protein>